<dbReference type="InterPro" id="IPR050065">
    <property type="entry name" value="GlmU-like"/>
</dbReference>
<keyword evidence="9 18" id="KW-0460">Magnesium</keyword>
<comment type="subunit">
    <text evidence="18">Homotrimer.</text>
</comment>
<evidence type="ECO:0000256" key="14">
    <source>
        <dbReference type="ARBA" id="ARBA00023316"/>
    </source>
</evidence>
<feature type="domain" description="Mannose-1-phosphate guanyltransferase C-terminal" evidence="20">
    <location>
        <begin position="261"/>
        <end position="328"/>
    </location>
</feature>
<keyword evidence="4 18" id="KW-0963">Cytoplasm</keyword>
<feature type="domain" description="MobA-like NTP transferase" evidence="19">
    <location>
        <begin position="5"/>
        <end position="123"/>
    </location>
</feature>
<comment type="similarity">
    <text evidence="2 18">In the C-terminal section; belongs to the transferase hexapeptide repeat family.</text>
</comment>
<keyword evidence="6 18" id="KW-0548">Nucleotidyltransferase</keyword>
<dbReference type="GO" id="GO:0000287">
    <property type="term" value="F:magnesium ion binding"/>
    <property type="evidence" value="ECO:0007669"/>
    <property type="project" value="UniProtKB-UniRule"/>
</dbReference>
<dbReference type="GO" id="GO:0019134">
    <property type="term" value="F:glucosamine-1-phosphate N-acetyltransferase activity"/>
    <property type="evidence" value="ECO:0007669"/>
    <property type="project" value="UniProtKB-UniRule"/>
</dbReference>
<feature type="region of interest" description="Linker" evidence="18">
    <location>
        <begin position="225"/>
        <end position="245"/>
    </location>
</feature>
<keyword evidence="11 18" id="KW-0573">Peptidoglycan synthesis</keyword>
<dbReference type="GO" id="GO:0005737">
    <property type="term" value="C:cytoplasm"/>
    <property type="evidence" value="ECO:0007669"/>
    <property type="project" value="UniProtKB-SubCell"/>
</dbReference>
<evidence type="ECO:0000256" key="6">
    <source>
        <dbReference type="ARBA" id="ARBA00022695"/>
    </source>
</evidence>
<protein>
    <recommendedName>
        <fullName evidence="18">Bifunctional protein GlmU</fullName>
    </recommendedName>
    <domain>
        <recommendedName>
            <fullName evidence="18">UDP-N-acetylglucosamine pyrophosphorylase</fullName>
            <ecNumber evidence="18">2.7.7.23</ecNumber>
        </recommendedName>
        <alternativeName>
            <fullName evidence="18">N-acetylglucosamine-1-phosphate uridyltransferase</fullName>
        </alternativeName>
    </domain>
    <domain>
        <recommendedName>
            <fullName evidence="18">Glucosamine-1-phosphate N-acetyltransferase</fullName>
            <ecNumber evidence="18">2.3.1.157</ecNumber>
        </recommendedName>
    </domain>
</protein>
<comment type="pathway">
    <text evidence="18">Bacterial outer membrane biogenesis; LPS lipid A biosynthesis.</text>
</comment>
<dbReference type="EMBL" id="AAUX01000001">
    <property type="protein sequence ID" value="EAV46600.1"/>
    <property type="molecule type" value="Genomic_DNA"/>
</dbReference>
<feature type="binding site" evidence="18">
    <location>
        <position position="435"/>
    </location>
    <ligand>
        <name>acetyl-CoA</name>
        <dbReference type="ChEBI" id="CHEBI:57288"/>
    </ligand>
</feature>
<feature type="binding site" evidence="18">
    <location>
        <position position="222"/>
    </location>
    <ligand>
        <name>Mg(2+)</name>
        <dbReference type="ChEBI" id="CHEBI:18420"/>
    </ligand>
</feature>
<comment type="pathway">
    <text evidence="18">Nucleotide-sugar biosynthesis; UDP-N-acetyl-alpha-D-glucosamine biosynthesis; N-acetyl-alpha-D-glucosamine 1-phosphate from alpha-D-glucosamine 6-phosphate (route II): step 2/2.</text>
</comment>
<comment type="cofactor">
    <cofactor evidence="18">
        <name>Mg(2+)</name>
        <dbReference type="ChEBI" id="CHEBI:18420"/>
    </cofactor>
    <text evidence="18">Binds 1 Mg(2+) ion per subunit.</text>
</comment>
<evidence type="ECO:0000256" key="18">
    <source>
        <dbReference type="HAMAP-Rule" id="MF_01631"/>
    </source>
</evidence>
<comment type="similarity">
    <text evidence="3 18">In the N-terminal section; belongs to the N-acetylglucosamine-1-phosphate uridyltransferase family.</text>
</comment>
<keyword evidence="22" id="KW-1185">Reference proteome</keyword>
<feature type="binding site" evidence="18">
    <location>
        <position position="418"/>
    </location>
    <ligand>
        <name>acetyl-CoA</name>
        <dbReference type="ChEBI" id="CHEBI:57288"/>
    </ligand>
</feature>
<comment type="pathway">
    <text evidence="18">Nucleotide-sugar biosynthesis; UDP-N-acetyl-alpha-D-glucosamine biosynthesis; UDP-N-acetyl-alpha-D-glucosamine from N-acetyl-alpha-D-glucosamine 1-phosphate: step 1/1.</text>
</comment>
<feature type="binding site" evidence="18">
    <location>
        <position position="73"/>
    </location>
    <ligand>
        <name>UDP-N-acetyl-alpha-D-glucosamine</name>
        <dbReference type="ChEBI" id="CHEBI:57705"/>
    </ligand>
</feature>
<evidence type="ECO:0000256" key="13">
    <source>
        <dbReference type="ARBA" id="ARBA00023315"/>
    </source>
</evidence>
<dbReference type="GO" id="GO:0016020">
    <property type="term" value="C:membrane"/>
    <property type="evidence" value="ECO:0007669"/>
    <property type="project" value="GOC"/>
</dbReference>
<dbReference type="Pfam" id="PF00132">
    <property type="entry name" value="Hexapep"/>
    <property type="match status" value="1"/>
</dbReference>
<name>A0P4Z0_9PROT</name>
<dbReference type="EC" id="2.3.1.157" evidence="18"/>
<keyword evidence="14 18" id="KW-0961">Cell wall biogenesis/degradation</keyword>
<feature type="binding site" evidence="18">
    <location>
        <position position="328"/>
    </location>
    <ligand>
        <name>UDP-N-acetyl-alpha-D-glucosamine</name>
        <dbReference type="ChEBI" id="CHEBI:57705"/>
    </ligand>
</feature>
<comment type="catalytic activity">
    <reaction evidence="15 18">
        <text>alpha-D-glucosamine 1-phosphate + acetyl-CoA = N-acetyl-alpha-D-glucosamine 1-phosphate + CoA + H(+)</text>
        <dbReference type="Rhea" id="RHEA:13725"/>
        <dbReference type="ChEBI" id="CHEBI:15378"/>
        <dbReference type="ChEBI" id="CHEBI:57287"/>
        <dbReference type="ChEBI" id="CHEBI:57288"/>
        <dbReference type="ChEBI" id="CHEBI:57776"/>
        <dbReference type="ChEBI" id="CHEBI:58516"/>
        <dbReference type="EC" id="2.3.1.157"/>
    </reaction>
</comment>
<dbReference type="GO" id="GO:0003977">
    <property type="term" value="F:UDP-N-acetylglucosamine diphosphorylase activity"/>
    <property type="evidence" value="ECO:0007669"/>
    <property type="project" value="UniProtKB-UniRule"/>
</dbReference>
<dbReference type="PANTHER" id="PTHR43584">
    <property type="entry name" value="NUCLEOTIDYL TRANSFERASE"/>
    <property type="match status" value="1"/>
</dbReference>
<dbReference type="EC" id="2.7.7.23" evidence="18"/>
<dbReference type="Gene3D" id="3.90.550.10">
    <property type="entry name" value="Spore Coat Polysaccharide Biosynthesis Protein SpsA, Chain A"/>
    <property type="match status" value="1"/>
</dbReference>
<feature type="binding site" evidence="18">
    <location>
        <begin position="381"/>
        <end position="382"/>
    </location>
    <ligand>
        <name>acetyl-CoA</name>
        <dbReference type="ChEBI" id="CHEBI:57288"/>
    </ligand>
</feature>
<evidence type="ECO:0000313" key="22">
    <source>
        <dbReference type="Proteomes" id="UP000054262"/>
    </source>
</evidence>
<feature type="binding site" evidence="18">
    <location>
        <position position="375"/>
    </location>
    <ligand>
        <name>acetyl-CoA</name>
        <dbReference type="ChEBI" id="CHEBI:57288"/>
    </ligand>
</feature>
<evidence type="ECO:0000259" key="20">
    <source>
        <dbReference type="Pfam" id="PF25087"/>
    </source>
</evidence>
<comment type="function">
    <text evidence="17 18">Catalyzes the last two sequential reactions in the de novo biosynthetic pathway for UDP-N-acetylglucosamine (UDP-GlcNAc). The C-terminal domain catalyzes the transfer of acetyl group from acetyl coenzyme A to glucosamine-1-phosphate (GlcN-1-P) to produce N-acetylglucosamine-1-phosphate (GlcNAc-1-P), which is converted into UDP-GlcNAc by the transfer of uridine 5-monophosphate (from uridine 5-triphosphate), a reaction catalyzed by the N-terminal domain.</text>
</comment>
<dbReference type="AlphaFoldDB" id="A0P4Z0"/>
<evidence type="ECO:0000256" key="12">
    <source>
        <dbReference type="ARBA" id="ARBA00023268"/>
    </source>
</evidence>
<feature type="binding site" evidence="18">
    <location>
        <position position="149"/>
    </location>
    <ligand>
        <name>UDP-N-acetyl-alpha-D-glucosamine</name>
        <dbReference type="ChEBI" id="CHEBI:57705"/>
    </ligand>
</feature>
<dbReference type="SUPFAM" id="SSF53448">
    <property type="entry name" value="Nucleotide-diphospho-sugar transferases"/>
    <property type="match status" value="1"/>
</dbReference>
<organism evidence="21 22">
    <name type="scientific">Methylophilales bacterium HTCC2181</name>
    <dbReference type="NCBI Taxonomy" id="383631"/>
    <lineage>
        <taxon>Bacteria</taxon>
        <taxon>Pseudomonadati</taxon>
        <taxon>Pseudomonadota</taxon>
        <taxon>Betaproteobacteria</taxon>
        <taxon>Nitrosomonadales</taxon>
        <taxon>OM43 clade</taxon>
    </lineage>
</organism>
<evidence type="ECO:0000256" key="15">
    <source>
        <dbReference type="ARBA" id="ARBA00048247"/>
    </source>
</evidence>
<accession>A0P4Z0</accession>
<evidence type="ECO:0000256" key="5">
    <source>
        <dbReference type="ARBA" id="ARBA00022679"/>
    </source>
</evidence>
<dbReference type="Pfam" id="PF12804">
    <property type="entry name" value="NTP_transf_3"/>
    <property type="match status" value="1"/>
</dbReference>
<feature type="active site" description="Proton acceptor" evidence="18">
    <location>
        <position position="358"/>
    </location>
</feature>
<sequence>MSLNVVILAAGKGTRMHSELPKVIHSLANKPLLQHVLETSQRLNPETTTIITGYKTDLVKKSITNHNISWCLQEKQLGTGHAVLQSTSHLSADKTLILYGDVPLIDALDLQQLLNKVDEGLAILTCNKTKPEGYGRIVRHKEEIIKIVEEKDCNKEEKKITEINTGIIACNTKNLIAWLGQITNNNSQNEYYLTDIVEFAVKDGLPVHSQLAQKEISVFGVNSKEDLAEIERGLQMSKAKLLMSQGVTLLDPSRIDIRGELKCGTDVTIDVGCIFEGSVTLGANVHLKPYCVLKDCEIKDGTIVEAYSHIDSSIVGSSSRIGPYARLRPGTSLANNVHIGNFVEIKNSSVNQGSKINHLSYIGDSEIGQNVNIGAGTITCNYDGVKKHKTIIEDNVFIGSSSQLIAPVIVGKGATIGAGSTITKNAPEDQLTLSRSQQKTIFGWHKPEKK</sequence>
<feature type="binding site" evidence="18">
    <location>
        <begin position="8"/>
        <end position="11"/>
    </location>
    <ligand>
        <name>UDP-N-acetyl-alpha-D-glucosamine</name>
        <dbReference type="ChEBI" id="CHEBI:57705"/>
    </ligand>
</feature>
<evidence type="ECO:0000256" key="16">
    <source>
        <dbReference type="ARBA" id="ARBA00048493"/>
    </source>
</evidence>
<dbReference type="GO" id="GO:0009252">
    <property type="term" value="P:peptidoglycan biosynthetic process"/>
    <property type="evidence" value="ECO:0007669"/>
    <property type="project" value="UniProtKB-UniRule"/>
</dbReference>
<dbReference type="InterPro" id="IPR056729">
    <property type="entry name" value="GMPPB_C"/>
</dbReference>
<keyword evidence="5 18" id="KW-0808">Transferase</keyword>
<dbReference type="HAMAP" id="MF_01631">
    <property type="entry name" value="GlmU"/>
    <property type="match status" value="1"/>
</dbReference>
<dbReference type="InterPro" id="IPR001451">
    <property type="entry name" value="Hexapep"/>
</dbReference>
<feature type="binding site" evidence="18">
    <location>
        <begin position="78"/>
        <end position="79"/>
    </location>
    <ligand>
        <name>UDP-N-acetyl-alpha-D-glucosamine</name>
        <dbReference type="ChEBI" id="CHEBI:57705"/>
    </ligand>
</feature>
<evidence type="ECO:0000256" key="9">
    <source>
        <dbReference type="ARBA" id="ARBA00022842"/>
    </source>
</evidence>
<evidence type="ECO:0000313" key="21">
    <source>
        <dbReference type="EMBL" id="EAV46600.1"/>
    </source>
</evidence>
<dbReference type="GO" id="GO:0008360">
    <property type="term" value="P:regulation of cell shape"/>
    <property type="evidence" value="ECO:0007669"/>
    <property type="project" value="UniProtKB-KW"/>
</dbReference>
<dbReference type="NCBIfam" id="TIGR01173">
    <property type="entry name" value="glmU"/>
    <property type="match status" value="1"/>
</dbReference>
<feature type="binding site" evidence="18">
    <location>
        <position position="400"/>
    </location>
    <ligand>
        <name>acetyl-CoA</name>
        <dbReference type="ChEBI" id="CHEBI:57288"/>
    </ligand>
</feature>
<feature type="binding site" evidence="18">
    <location>
        <position position="164"/>
    </location>
    <ligand>
        <name>UDP-N-acetyl-alpha-D-glucosamine</name>
        <dbReference type="ChEBI" id="CHEBI:57705"/>
    </ligand>
</feature>
<comment type="caution">
    <text evidence="21">The sequence shown here is derived from an EMBL/GenBank/DDBJ whole genome shotgun (WGS) entry which is preliminary data.</text>
</comment>
<keyword evidence="8 18" id="KW-0677">Repeat</keyword>
<proteinExistence type="inferred from homology"/>
<evidence type="ECO:0000256" key="3">
    <source>
        <dbReference type="ARBA" id="ARBA00007947"/>
    </source>
</evidence>
<feature type="region of interest" description="N-acetyltransferase" evidence="18">
    <location>
        <begin position="246"/>
        <end position="450"/>
    </location>
</feature>
<dbReference type="InterPro" id="IPR025877">
    <property type="entry name" value="MobA-like_NTP_Trfase"/>
</dbReference>
<evidence type="ECO:0000256" key="10">
    <source>
        <dbReference type="ARBA" id="ARBA00022960"/>
    </source>
</evidence>
<feature type="binding site" evidence="18">
    <location>
        <position position="372"/>
    </location>
    <ligand>
        <name>UDP-N-acetyl-alpha-D-glucosamine</name>
        <dbReference type="ChEBI" id="CHEBI:57705"/>
    </ligand>
</feature>
<evidence type="ECO:0000256" key="4">
    <source>
        <dbReference type="ARBA" id="ARBA00022490"/>
    </source>
</evidence>
<dbReference type="InterPro" id="IPR029044">
    <property type="entry name" value="Nucleotide-diphossugar_trans"/>
</dbReference>
<dbReference type="GO" id="GO:0009245">
    <property type="term" value="P:lipid A biosynthetic process"/>
    <property type="evidence" value="ECO:0007669"/>
    <property type="project" value="UniProtKB-UniRule"/>
</dbReference>
<evidence type="ECO:0000259" key="19">
    <source>
        <dbReference type="Pfam" id="PF12804"/>
    </source>
</evidence>
<dbReference type="GO" id="GO:0006048">
    <property type="term" value="P:UDP-N-acetylglucosamine biosynthetic process"/>
    <property type="evidence" value="ECO:0007669"/>
    <property type="project" value="UniProtKB-UniPathway"/>
</dbReference>
<dbReference type="Gene3D" id="2.160.10.10">
    <property type="entry name" value="Hexapeptide repeat proteins"/>
    <property type="match status" value="1"/>
</dbReference>
<feature type="binding site" evidence="18">
    <location>
        <position position="346"/>
    </location>
    <ligand>
        <name>UDP-N-acetyl-alpha-D-glucosamine</name>
        <dbReference type="ChEBI" id="CHEBI:57705"/>
    </ligand>
</feature>
<dbReference type="InterPro" id="IPR011004">
    <property type="entry name" value="Trimer_LpxA-like_sf"/>
</dbReference>
<keyword evidence="7 18" id="KW-0479">Metal-binding</keyword>
<evidence type="ECO:0000256" key="11">
    <source>
        <dbReference type="ARBA" id="ARBA00022984"/>
    </source>
</evidence>
<keyword evidence="12 18" id="KW-0511">Multifunctional enzyme</keyword>
<dbReference type="PANTHER" id="PTHR43584:SF3">
    <property type="entry name" value="BIFUNCTIONAL PROTEIN GLMU"/>
    <property type="match status" value="1"/>
</dbReference>
<feature type="binding site" evidence="18">
    <location>
        <position position="222"/>
    </location>
    <ligand>
        <name>UDP-N-acetyl-alpha-D-glucosamine</name>
        <dbReference type="ChEBI" id="CHEBI:57705"/>
    </ligand>
</feature>
<feature type="binding site" evidence="18">
    <location>
        <begin position="99"/>
        <end position="101"/>
    </location>
    <ligand>
        <name>UDP-N-acetyl-alpha-D-glucosamine</name>
        <dbReference type="ChEBI" id="CHEBI:57705"/>
    </ligand>
</feature>
<dbReference type="CDD" id="cd03353">
    <property type="entry name" value="LbH_GlmU_C"/>
    <property type="match status" value="1"/>
</dbReference>
<dbReference type="UniPathway" id="UPA00113">
    <property type="reaction ID" value="UER00532"/>
</dbReference>
<feature type="region of interest" description="Pyrophosphorylase" evidence="18">
    <location>
        <begin position="1"/>
        <end position="224"/>
    </location>
</feature>
<evidence type="ECO:0000256" key="7">
    <source>
        <dbReference type="ARBA" id="ARBA00022723"/>
    </source>
</evidence>
<evidence type="ECO:0000256" key="17">
    <source>
        <dbReference type="ARBA" id="ARBA00049628"/>
    </source>
</evidence>
<dbReference type="Pfam" id="PF25087">
    <property type="entry name" value="GMPPB_C"/>
    <property type="match status" value="1"/>
</dbReference>
<dbReference type="UniPathway" id="UPA00973"/>
<evidence type="ECO:0000256" key="8">
    <source>
        <dbReference type="ARBA" id="ARBA00022737"/>
    </source>
</evidence>
<reference evidence="21 22" key="1">
    <citation type="submission" date="2006-11" db="EMBL/GenBank/DDBJ databases">
        <authorList>
            <person name="Giovannoni S."/>
            <person name="Vergin K."/>
            <person name="Ferriera S."/>
            <person name="Johnson J."/>
            <person name="Kravitz S."/>
            <person name="Beeson K."/>
            <person name="Sutton G."/>
            <person name="Rogers Y.-H."/>
            <person name="Friedman R."/>
            <person name="Frazier M."/>
            <person name="Venter J.C."/>
        </authorList>
    </citation>
    <scope>NUCLEOTIDE SEQUENCE [LARGE SCALE GENOMIC DNA]</scope>
    <source>
        <strain evidence="21 22">HTCC2181</strain>
    </source>
</reference>
<feature type="binding site" evidence="18">
    <location>
        <position position="101"/>
    </location>
    <ligand>
        <name>Mg(2+)</name>
        <dbReference type="ChEBI" id="CHEBI:18420"/>
    </ligand>
</feature>
<feature type="binding site" evidence="18">
    <location>
        <position position="22"/>
    </location>
    <ligand>
        <name>UDP-N-acetyl-alpha-D-glucosamine</name>
        <dbReference type="ChEBI" id="CHEBI:57705"/>
    </ligand>
</feature>
<dbReference type="CDD" id="cd02540">
    <property type="entry name" value="GT2_GlmU_N_bac"/>
    <property type="match status" value="1"/>
</dbReference>
<keyword evidence="10 18" id="KW-0133">Cell shape</keyword>
<feature type="binding site" evidence="18">
    <location>
        <position position="135"/>
    </location>
    <ligand>
        <name>UDP-N-acetyl-alpha-D-glucosamine</name>
        <dbReference type="ChEBI" id="CHEBI:57705"/>
    </ligand>
</feature>
<evidence type="ECO:0000256" key="1">
    <source>
        <dbReference type="ARBA" id="ARBA00004496"/>
    </source>
</evidence>
<comment type="catalytic activity">
    <reaction evidence="16 18">
        <text>N-acetyl-alpha-D-glucosamine 1-phosphate + UTP + H(+) = UDP-N-acetyl-alpha-D-glucosamine + diphosphate</text>
        <dbReference type="Rhea" id="RHEA:13509"/>
        <dbReference type="ChEBI" id="CHEBI:15378"/>
        <dbReference type="ChEBI" id="CHEBI:33019"/>
        <dbReference type="ChEBI" id="CHEBI:46398"/>
        <dbReference type="ChEBI" id="CHEBI:57705"/>
        <dbReference type="ChEBI" id="CHEBI:57776"/>
        <dbReference type="EC" id="2.7.7.23"/>
    </reaction>
</comment>
<comment type="subcellular location">
    <subcellularLocation>
        <location evidence="1 18">Cytoplasm</location>
    </subcellularLocation>
</comment>
<dbReference type="GO" id="GO:0000902">
    <property type="term" value="P:cell morphogenesis"/>
    <property type="evidence" value="ECO:0007669"/>
    <property type="project" value="UniProtKB-UniRule"/>
</dbReference>
<dbReference type="OrthoDB" id="9775031at2"/>
<dbReference type="Proteomes" id="UP000054262">
    <property type="component" value="Unassembled WGS sequence"/>
</dbReference>
<feature type="binding site" evidence="18">
    <location>
        <position position="361"/>
    </location>
    <ligand>
        <name>UDP-N-acetyl-alpha-D-glucosamine</name>
        <dbReference type="ChEBI" id="CHEBI:57705"/>
    </ligand>
</feature>
<dbReference type="SUPFAM" id="SSF51161">
    <property type="entry name" value="Trimeric LpxA-like enzymes"/>
    <property type="match status" value="1"/>
</dbReference>
<dbReference type="InterPro" id="IPR038009">
    <property type="entry name" value="GlmU_C_LbH"/>
</dbReference>
<evidence type="ECO:0000256" key="2">
    <source>
        <dbReference type="ARBA" id="ARBA00007707"/>
    </source>
</evidence>
<gene>
    <name evidence="18" type="primary">glmU</name>
    <name evidence="21" type="ORF">MB2181_00965</name>
</gene>
<keyword evidence="13 18" id="KW-0012">Acyltransferase</keyword>
<dbReference type="InterPro" id="IPR005882">
    <property type="entry name" value="Bifunctional_GlmU"/>
</dbReference>
<dbReference type="GO" id="GO:0071555">
    <property type="term" value="P:cell wall organization"/>
    <property type="evidence" value="ECO:0007669"/>
    <property type="project" value="UniProtKB-KW"/>
</dbReference>